<evidence type="ECO:0000313" key="3">
    <source>
        <dbReference type="Proteomes" id="UP000198582"/>
    </source>
</evidence>
<dbReference type="OrthoDB" id="9775547at2"/>
<gene>
    <name evidence="2" type="ORF">SAMN04489732_13611</name>
</gene>
<dbReference type="RefSeq" id="WP_091629105.1">
    <property type="nucleotide sequence ID" value="NZ_FOEF01000036.1"/>
</dbReference>
<name>A0A1H8YPB5_9PSEU</name>
<evidence type="ECO:0000256" key="1">
    <source>
        <dbReference type="SAM" id="MobiDB-lite"/>
    </source>
</evidence>
<feature type="region of interest" description="Disordered" evidence="1">
    <location>
        <begin position="209"/>
        <end position="240"/>
    </location>
</feature>
<feature type="region of interest" description="Disordered" evidence="1">
    <location>
        <begin position="144"/>
        <end position="177"/>
    </location>
</feature>
<protein>
    <submittedName>
        <fullName evidence="2">Uncharacterized protein</fullName>
    </submittedName>
</protein>
<evidence type="ECO:0000313" key="2">
    <source>
        <dbReference type="EMBL" id="SEP54054.1"/>
    </source>
</evidence>
<reference evidence="2 3" key="1">
    <citation type="submission" date="2016-10" db="EMBL/GenBank/DDBJ databases">
        <authorList>
            <person name="de Groot N.N."/>
        </authorList>
    </citation>
    <scope>NUCLEOTIDE SEQUENCE [LARGE SCALE GENOMIC DNA]</scope>
    <source>
        <strain evidence="2 3">DSM 44993</strain>
    </source>
</reference>
<dbReference type="AlphaFoldDB" id="A0A1H8YPB5"/>
<dbReference type="EMBL" id="FOEF01000036">
    <property type="protein sequence ID" value="SEP54054.1"/>
    <property type="molecule type" value="Genomic_DNA"/>
</dbReference>
<organism evidence="2 3">
    <name type="scientific">Amycolatopsis saalfeldensis</name>
    <dbReference type="NCBI Taxonomy" id="394193"/>
    <lineage>
        <taxon>Bacteria</taxon>
        <taxon>Bacillati</taxon>
        <taxon>Actinomycetota</taxon>
        <taxon>Actinomycetes</taxon>
        <taxon>Pseudonocardiales</taxon>
        <taxon>Pseudonocardiaceae</taxon>
        <taxon>Amycolatopsis</taxon>
    </lineage>
</organism>
<accession>A0A1H8YPB5</accession>
<dbReference type="Proteomes" id="UP000198582">
    <property type="component" value="Unassembled WGS sequence"/>
</dbReference>
<sequence>MDDTNSYETPDDAIDIVELAESALRKDSYPELSEFFEWVTQAQTSELEMLVEVGPPEPRPRDRQDVVGFRLAVPEQVDGHTVVEVAFCTPGGPGFNASALAVTQQGLAYATHLLQYDQQRRRWCLEHGHYGFTSLPPAQSDLINRHQRSSRSDEPPANTRDNASELQDETGPKPQRTREQIATWVREHPGGTPTEIAAGLGLGADRVKQSCRRMVRDGQLRSTPGGAYHPGPANVSPEVG</sequence>
<dbReference type="STRING" id="394193.SAMN04489732_13611"/>
<proteinExistence type="predicted"/>
<keyword evidence="3" id="KW-1185">Reference proteome</keyword>